<dbReference type="GO" id="GO:0004601">
    <property type="term" value="F:peroxidase activity"/>
    <property type="evidence" value="ECO:0007669"/>
    <property type="project" value="UniProtKB-KW"/>
</dbReference>
<dbReference type="Gene3D" id="3.40.30.10">
    <property type="entry name" value="Glutaredoxin"/>
    <property type="match status" value="1"/>
</dbReference>
<gene>
    <name evidence="7" type="primary">LOC111118223</name>
</gene>
<evidence type="ECO:0000256" key="2">
    <source>
        <dbReference type="ARBA" id="ARBA00022559"/>
    </source>
</evidence>
<evidence type="ECO:0000256" key="4">
    <source>
        <dbReference type="PIRSR" id="PIRSR000303-1"/>
    </source>
</evidence>
<keyword evidence="2 5" id="KW-0575">Peroxidase</keyword>
<evidence type="ECO:0000256" key="1">
    <source>
        <dbReference type="ARBA" id="ARBA00006926"/>
    </source>
</evidence>
<dbReference type="InterPro" id="IPR029760">
    <property type="entry name" value="GPX_CS"/>
</dbReference>
<dbReference type="Proteomes" id="UP000694844">
    <property type="component" value="Chromosome 2"/>
</dbReference>
<feature type="active site" evidence="4">
    <location>
        <position position="49"/>
    </location>
</feature>
<dbReference type="AlphaFoldDB" id="A0A8B8CC70"/>
<dbReference type="OrthoDB" id="446890at2759"/>
<evidence type="ECO:0000256" key="3">
    <source>
        <dbReference type="ARBA" id="ARBA00023002"/>
    </source>
</evidence>
<proteinExistence type="inferred from homology"/>
<dbReference type="PANTHER" id="PTHR11592:SF78">
    <property type="entry name" value="GLUTATHIONE PEROXIDASE"/>
    <property type="match status" value="1"/>
</dbReference>
<dbReference type="InterPro" id="IPR036249">
    <property type="entry name" value="Thioredoxin-like_sf"/>
</dbReference>
<evidence type="ECO:0000313" key="7">
    <source>
        <dbReference type="RefSeq" id="XP_022313270.1"/>
    </source>
</evidence>
<dbReference type="Pfam" id="PF00255">
    <property type="entry name" value="GSHPx"/>
    <property type="match status" value="1"/>
</dbReference>
<dbReference type="KEGG" id="cvn:111118223"/>
<dbReference type="PANTHER" id="PTHR11592">
    <property type="entry name" value="GLUTATHIONE PEROXIDASE"/>
    <property type="match status" value="1"/>
</dbReference>
<dbReference type="CDD" id="cd00340">
    <property type="entry name" value="GSH_Peroxidase"/>
    <property type="match status" value="1"/>
</dbReference>
<comment type="similarity">
    <text evidence="1 5">Belongs to the glutathione peroxidase family.</text>
</comment>
<organism evidence="6 7">
    <name type="scientific">Crassostrea virginica</name>
    <name type="common">Eastern oyster</name>
    <dbReference type="NCBI Taxonomy" id="6565"/>
    <lineage>
        <taxon>Eukaryota</taxon>
        <taxon>Metazoa</taxon>
        <taxon>Spiralia</taxon>
        <taxon>Lophotrochozoa</taxon>
        <taxon>Mollusca</taxon>
        <taxon>Bivalvia</taxon>
        <taxon>Autobranchia</taxon>
        <taxon>Pteriomorphia</taxon>
        <taxon>Ostreida</taxon>
        <taxon>Ostreoidea</taxon>
        <taxon>Ostreidae</taxon>
        <taxon>Crassostrea</taxon>
    </lineage>
</organism>
<evidence type="ECO:0000256" key="5">
    <source>
        <dbReference type="RuleBase" id="RU000499"/>
    </source>
</evidence>
<name>A0A8B8CC70_CRAVI</name>
<keyword evidence="3 5" id="KW-0560">Oxidoreductase</keyword>
<dbReference type="InterPro" id="IPR000889">
    <property type="entry name" value="Glutathione_peroxidase"/>
</dbReference>
<protein>
    <recommendedName>
        <fullName evidence="5">Glutathione peroxidase</fullName>
    </recommendedName>
</protein>
<dbReference type="PRINTS" id="PR01011">
    <property type="entry name" value="GLUTPROXDASE"/>
</dbReference>
<dbReference type="PROSITE" id="PS51355">
    <property type="entry name" value="GLUTATHIONE_PEROXID_3"/>
    <property type="match status" value="1"/>
</dbReference>
<dbReference type="GO" id="GO:0006979">
    <property type="term" value="P:response to oxidative stress"/>
    <property type="evidence" value="ECO:0007669"/>
    <property type="project" value="InterPro"/>
</dbReference>
<dbReference type="RefSeq" id="XP_022313270.1">
    <property type="nucleotide sequence ID" value="XM_022457562.1"/>
</dbReference>
<reference evidence="7" key="1">
    <citation type="submission" date="2025-08" db="UniProtKB">
        <authorList>
            <consortium name="RefSeq"/>
        </authorList>
    </citation>
    <scope>IDENTIFICATION</scope>
    <source>
        <tissue evidence="7">Whole sample</tissue>
    </source>
</reference>
<dbReference type="InterPro" id="IPR029759">
    <property type="entry name" value="GPX_AS"/>
</dbReference>
<accession>A0A8B8CC70</accession>
<keyword evidence="6" id="KW-1185">Reference proteome</keyword>
<sequence>MLWLSLFVSALVEASDNFYSFEVRQGNEMIPLSRYLGKVVLVVNVASECGYTEGHYPALVRLQEKLGSNDKFSVLAFPCNQFGNQEPGSYSDILSFAKKNYKVNFPIFSKIDVIGDNAPEAWAYLTEHAEAPNWNFWKYLVDENGRVVKSWGPWISVEDITQDIIDVMDGNYSINSNKRGEL</sequence>
<dbReference type="GeneID" id="111118223"/>
<dbReference type="PIRSF" id="PIRSF000303">
    <property type="entry name" value="Glutathion_perox"/>
    <property type="match status" value="1"/>
</dbReference>
<dbReference type="PROSITE" id="PS00763">
    <property type="entry name" value="GLUTATHIONE_PEROXID_2"/>
    <property type="match status" value="1"/>
</dbReference>
<evidence type="ECO:0000313" key="6">
    <source>
        <dbReference type="Proteomes" id="UP000694844"/>
    </source>
</evidence>
<dbReference type="PROSITE" id="PS00460">
    <property type="entry name" value="GLUTATHIONE_PEROXID_1"/>
    <property type="match status" value="1"/>
</dbReference>
<dbReference type="SUPFAM" id="SSF52833">
    <property type="entry name" value="Thioredoxin-like"/>
    <property type="match status" value="1"/>
</dbReference>